<accession>A0A9W9WSK7</accession>
<evidence type="ECO:0000256" key="1">
    <source>
        <dbReference type="SAM" id="MobiDB-lite"/>
    </source>
</evidence>
<dbReference type="Proteomes" id="UP001147760">
    <property type="component" value="Unassembled WGS sequence"/>
</dbReference>
<protein>
    <recommendedName>
        <fullName evidence="2">DRBM domain-containing protein</fullName>
    </recommendedName>
</protein>
<keyword evidence="4" id="KW-1185">Reference proteome</keyword>
<feature type="domain" description="DRBM" evidence="2">
    <location>
        <begin position="156"/>
        <end position="217"/>
    </location>
</feature>
<dbReference type="OrthoDB" id="4336258at2759"/>
<evidence type="ECO:0000259" key="2">
    <source>
        <dbReference type="Pfam" id="PF00035"/>
    </source>
</evidence>
<dbReference type="EMBL" id="JAPWDO010000004">
    <property type="protein sequence ID" value="KAJ5472904.1"/>
    <property type="molecule type" value="Genomic_DNA"/>
</dbReference>
<reference evidence="3" key="1">
    <citation type="submission" date="2022-12" db="EMBL/GenBank/DDBJ databases">
        <authorList>
            <person name="Petersen C."/>
        </authorList>
    </citation>
    <scope>NUCLEOTIDE SEQUENCE</scope>
    <source>
        <strain evidence="3">IBT 17660</strain>
    </source>
</reference>
<name>A0A9W9WSK7_9EURO</name>
<dbReference type="AlphaFoldDB" id="A0A9W9WSK7"/>
<reference evidence="3" key="2">
    <citation type="journal article" date="2023" name="IMA Fungus">
        <title>Comparative genomic study of the Penicillium genus elucidates a diverse pangenome and 15 lateral gene transfer events.</title>
        <authorList>
            <person name="Petersen C."/>
            <person name="Sorensen T."/>
            <person name="Nielsen M.R."/>
            <person name="Sondergaard T.E."/>
            <person name="Sorensen J.L."/>
            <person name="Fitzpatrick D.A."/>
            <person name="Frisvad J.C."/>
            <person name="Nielsen K.L."/>
        </authorList>
    </citation>
    <scope>NUCLEOTIDE SEQUENCE</scope>
    <source>
        <strain evidence="3">IBT 17660</strain>
    </source>
</reference>
<gene>
    <name evidence="3" type="ORF">N7530_006905</name>
</gene>
<feature type="compositionally biased region" description="Low complexity" evidence="1">
    <location>
        <begin position="129"/>
        <end position="141"/>
    </location>
</feature>
<dbReference type="CDD" id="cd00048">
    <property type="entry name" value="DSRM_SF"/>
    <property type="match status" value="1"/>
</dbReference>
<sequence>MASLQDHSQPTSSEDLLIGTLLFQISVISSLASSEMSRKETEDYCNHAFQTFNWTEIKGSLKIAEDPQTAIGEESSARDLVVALLGQTYRLCPEPQRLPLLWNLADIFSPIAPGKAHRGSHVMTSGETSLSSPPSPGHSQPGRTTAHAVALHRYTSALHERGQRENKRLQRIEEQTITLDPPLFKVIVQYGNITCSGRARTKKEAAHLGAKEICRQLNETI</sequence>
<comment type="caution">
    <text evidence="3">The sequence shown here is derived from an EMBL/GenBank/DDBJ whole genome shotgun (WGS) entry which is preliminary data.</text>
</comment>
<evidence type="ECO:0000313" key="4">
    <source>
        <dbReference type="Proteomes" id="UP001147760"/>
    </source>
</evidence>
<proteinExistence type="predicted"/>
<dbReference type="Gene3D" id="3.30.160.20">
    <property type="match status" value="1"/>
</dbReference>
<dbReference type="InterPro" id="IPR014720">
    <property type="entry name" value="dsRBD_dom"/>
</dbReference>
<feature type="region of interest" description="Disordered" evidence="1">
    <location>
        <begin position="116"/>
        <end position="144"/>
    </location>
</feature>
<organism evidence="3 4">
    <name type="scientific">Penicillium desertorum</name>
    <dbReference type="NCBI Taxonomy" id="1303715"/>
    <lineage>
        <taxon>Eukaryota</taxon>
        <taxon>Fungi</taxon>
        <taxon>Dikarya</taxon>
        <taxon>Ascomycota</taxon>
        <taxon>Pezizomycotina</taxon>
        <taxon>Eurotiomycetes</taxon>
        <taxon>Eurotiomycetidae</taxon>
        <taxon>Eurotiales</taxon>
        <taxon>Aspergillaceae</taxon>
        <taxon>Penicillium</taxon>
    </lineage>
</organism>
<evidence type="ECO:0000313" key="3">
    <source>
        <dbReference type="EMBL" id="KAJ5472904.1"/>
    </source>
</evidence>
<dbReference type="Pfam" id="PF00035">
    <property type="entry name" value="dsrm"/>
    <property type="match status" value="1"/>
</dbReference>
<dbReference type="SUPFAM" id="SSF54768">
    <property type="entry name" value="dsRNA-binding domain-like"/>
    <property type="match status" value="1"/>
</dbReference>